<evidence type="ECO:0000313" key="8">
    <source>
        <dbReference type="EMBL" id="MBM6912392.1"/>
    </source>
</evidence>
<keyword evidence="5 7" id="KW-1133">Transmembrane helix</keyword>
<accession>A0ABS2GFU4</accession>
<keyword evidence="2" id="KW-0813">Transport</keyword>
<reference evidence="8 9" key="1">
    <citation type="journal article" date="2021" name="Sci. Rep.">
        <title>The distribution of antibiotic resistance genes in chicken gut microbiota commensals.</title>
        <authorList>
            <person name="Juricova H."/>
            <person name="Matiasovicova J."/>
            <person name="Kubasova T."/>
            <person name="Cejkova D."/>
            <person name="Rychlik I."/>
        </authorList>
    </citation>
    <scope>NUCLEOTIDE SEQUENCE [LARGE SCALE GENOMIC DNA]</scope>
    <source>
        <strain evidence="8 9">An537</strain>
    </source>
</reference>
<dbReference type="Proteomes" id="UP000707138">
    <property type="component" value="Unassembled WGS sequence"/>
</dbReference>
<sequence length="320" mass="34718">MITHIFLTTIVPILAMVAIGFAMDRKFSMDLDTLSKINFYVVSPAFLFTNTYTYVFTPESSQVIWLTVIGFAVTWLGSWLLERASRMDTARAGIMRNAILFNNCGNIGVPLIVFIYSNEPFLQGGEAIWLQAAIGIQIVVFAFQNIVTNSFGFYFAGSGKMSACDALAIVFKMPIIYSIALALALNVGGVPIKDTPIWPIISNISNALVMIALFTLGVQLSRTPFNFWSGPVLWGSAGRLIMGPLLMWLAIVGYSLWIEPVGSLVSQVLIISAAVPSGVTTALIAAILHSHADYATQLVVATTVLSAVTLPCVIMFSSWL</sequence>
<keyword evidence="9" id="KW-1185">Reference proteome</keyword>
<evidence type="ECO:0000256" key="3">
    <source>
        <dbReference type="ARBA" id="ARBA00022475"/>
    </source>
</evidence>
<proteinExistence type="predicted"/>
<gene>
    <name evidence="8" type="ORF">H6A01_03465</name>
</gene>
<comment type="caution">
    <text evidence="8">The sequence shown here is derived from an EMBL/GenBank/DDBJ whole genome shotgun (WGS) entry which is preliminary data.</text>
</comment>
<evidence type="ECO:0000256" key="1">
    <source>
        <dbReference type="ARBA" id="ARBA00004141"/>
    </source>
</evidence>
<dbReference type="PANTHER" id="PTHR36838">
    <property type="entry name" value="AUXIN EFFLUX CARRIER FAMILY PROTEIN"/>
    <property type="match status" value="1"/>
</dbReference>
<evidence type="ECO:0000256" key="2">
    <source>
        <dbReference type="ARBA" id="ARBA00022448"/>
    </source>
</evidence>
<feature type="transmembrane region" description="Helical" evidence="7">
    <location>
        <begin position="232"/>
        <end position="258"/>
    </location>
</feature>
<keyword evidence="4 7" id="KW-0812">Transmembrane</keyword>
<dbReference type="InterPro" id="IPR004776">
    <property type="entry name" value="Mem_transp_PIN-like"/>
</dbReference>
<protein>
    <submittedName>
        <fullName evidence="8">AEC family transporter</fullName>
    </submittedName>
</protein>
<evidence type="ECO:0000313" key="9">
    <source>
        <dbReference type="Proteomes" id="UP000707138"/>
    </source>
</evidence>
<evidence type="ECO:0000256" key="4">
    <source>
        <dbReference type="ARBA" id="ARBA00022692"/>
    </source>
</evidence>
<dbReference type="EMBL" id="JACJLA010000004">
    <property type="protein sequence ID" value="MBM6912392.1"/>
    <property type="molecule type" value="Genomic_DNA"/>
</dbReference>
<name>A0ABS2GFU4_9FIRM</name>
<feature type="transmembrane region" description="Helical" evidence="7">
    <location>
        <begin position="93"/>
        <end position="116"/>
    </location>
</feature>
<feature type="transmembrane region" description="Helical" evidence="7">
    <location>
        <begin position="37"/>
        <end position="57"/>
    </location>
</feature>
<feature type="transmembrane region" description="Helical" evidence="7">
    <location>
        <begin position="63"/>
        <end position="81"/>
    </location>
</feature>
<feature type="transmembrane region" description="Helical" evidence="7">
    <location>
        <begin position="197"/>
        <end position="220"/>
    </location>
</feature>
<comment type="subcellular location">
    <subcellularLocation>
        <location evidence="1">Membrane</location>
        <topology evidence="1">Multi-pass membrane protein</topology>
    </subcellularLocation>
</comment>
<evidence type="ECO:0000256" key="7">
    <source>
        <dbReference type="SAM" id="Phobius"/>
    </source>
</evidence>
<evidence type="ECO:0000256" key="6">
    <source>
        <dbReference type="ARBA" id="ARBA00023136"/>
    </source>
</evidence>
<evidence type="ECO:0000256" key="5">
    <source>
        <dbReference type="ARBA" id="ARBA00022989"/>
    </source>
</evidence>
<dbReference type="RefSeq" id="WP_205087568.1">
    <property type="nucleotide sequence ID" value="NZ_JACJLA010000004.1"/>
</dbReference>
<feature type="transmembrane region" description="Helical" evidence="7">
    <location>
        <begin position="166"/>
        <end position="185"/>
    </location>
</feature>
<organism evidence="8 9">
    <name type="scientific">Veillonella magna</name>
    <dbReference type="NCBI Taxonomy" id="464322"/>
    <lineage>
        <taxon>Bacteria</taxon>
        <taxon>Bacillati</taxon>
        <taxon>Bacillota</taxon>
        <taxon>Negativicutes</taxon>
        <taxon>Veillonellales</taxon>
        <taxon>Veillonellaceae</taxon>
        <taxon>Veillonella</taxon>
    </lineage>
</organism>
<dbReference type="PANTHER" id="PTHR36838:SF1">
    <property type="entry name" value="SLR1864 PROTEIN"/>
    <property type="match status" value="1"/>
</dbReference>
<feature type="transmembrane region" description="Helical" evidence="7">
    <location>
        <begin position="6"/>
        <end position="25"/>
    </location>
</feature>
<feature type="transmembrane region" description="Helical" evidence="7">
    <location>
        <begin position="264"/>
        <end position="286"/>
    </location>
</feature>
<keyword evidence="3" id="KW-1003">Cell membrane</keyword>
<feature type="transmembrane region" description="Helical" evidence="7">
    <location>
        <begin position="298"/>
        <end position="319"/>
    </location>
</feature>
<keyword evidence="6 7" id="KW-0472">Membrane</keyword>
<feature type="transmembrane region" description="Helical" evidence="7">
    <location>
        <begin position="128"/>
        <end position="154"/>
    </location>
</feature>
<dbReference type="Pfam" id="PF03547">
    <property type="entry name" value="Mem_trans"/>
    <property type="match status" value="2"/>
</dbReference>